<dbReference type="AlphaFoldDB" id="A0A5B2VLR8"/>
<evidence type="ECO:0000313" key="3">
    <source>
        <dbReference type="Proteomes" id="UP000324611"/>
    </source>
</evidence>
<dbReference type="Proteomes" id="UP000324611">
    <property type="component" value="Unassembled WGS sequence"/>
</dbReference>
<reference evidence="2 3" key="2">
    <citation type="submission" date="2019-09" db="EMBL/GenBank/DDBJ databases">
        <authorList>
            <person name="Jin C."/>
        </authorList>
    </citation>
    <scope>NUCLEOTIDE SEQUENCE [LARGE SCALE GENOMIC DNA]</scope>
    <source>
        <strain evidence="2 3">BN140078</strain>
    </source>
</reference>
<dbReference type="EMBL" id="VUOC01000004">
    <property type="protein sequence ID" value="KAA2239804.1"/>
    <property type="molecule type" value="Genomic_DNA"/>
</dbReference>
<dbReference type="PROSITE" id="PS50213">
    <property type="entry name" value="FAS1"/>
    <property type="match status" value="1"/>
</dbReference>
<dbReference type="Pfam" id="PF02469">
    <property type="entry name" value="Fasciclin"/>
    <property type="match status" value="1"/>
</dbReference>
<evidence type="ECO:0000259" key="1">
    <source>
        <dbReference type="PROSITE" id="PS50213"/>
    </source>
</evidence>
<dbReference type="InterPro" id="IPR000782">
    <property type="entry name" value="FAS1_domain"/>
</dbReference>
<dbReference type="PANTHER" id="PTHR10900:SF77">
    <property type="entry name" value="FI19380P1"/>
    <property type="match status" value="1"/>
</dbReference>
<gene>
    <name evidence="2" type="ORF">F0L74_26810</name>
</gene>
<comment type="caution">
    <text evidence="2">The sequence shown here is derived from an EMBL/GenBank/DDBJ whole genome shotgun (WGS) entry which is preliminary data.</text>
</comment>
<dbReference type="PANTHER" id="PTHR10900">
    <property type="entry name" value="PERIOSTIN-RELATED"/>
    <property type="match status" value="1"/>
</dbReference>
<dbReference type="Gene3D" id="2.30.180.10">
    <property type="entry name" value="FAS1 domain"/>
    <property type="match status" value="2"/>
</dbReference>
<sequence>MPGFNKKTSFMQTIFKRKYFTVAGVLVGLMLLWSACLKSSDSALHISHSAPFENGDIKKALATEPSISLFNKAFTRLQLAALVDSGKGYTVFAPVDSVMKAAGLDEQKINSLPLDSLRRLIAYHVVAGPFDDLALTNNLLSTKGPSFLRDTTFDQHTGFSVYTYPLFIRESAGVLWLNGHPIEKNAPVMSASNGYIYPVKRIVYAPQARSLYDIIATEPDLTLYNAAMQISDSLVWDGFQKRFGAYDQNTRDTFFYAHPIPPNLAGSWPTIFAPTNKAFNKAGFYTVEDIRSYALSTPTGVEPGSGVFRYPPIDSLITRHVLFNSQLSFQNSFNTSLVLYGDLLDKHVDLGPFNIYWGRSTSEIYNGAQIKWPGMQFYTQNGKVYIQWGSTAVPVTLDGDMAHSVNSFIATNGALYKIDQLFYPIN</sequence>
<dbReference type="SMART" id="SM00554">
    <property type="entry name" value="FAS1"/>
    <property type="match status" value="1"/>
</dbReference>
<organism evidence="2 3">
    <name type="scientific">Chitinophaga agrisoli</name>
    <dbReference type="NCBI Taxonomy" id="2607653"/>
    <lineage>
        <taxon>Bacteria</taxon>
        <taxon>Pseudomonadati</taxon>
        <taxon>Bacteroidota</taxon>
        <taxon>Chitinophagia</taxon>
        <taxon>Chitinophagales</taxon>
        <taxon>Chitinophagaceae</taxon>
        <taxon>Chitinophaga</taxon>
    </lineage>
</organism>
<proteinExistence type="predicted"/>
<name>A0A5B2VLR8_9BACT</name>
<dbReference type="SUPFAM" id="SSF82153">
    <property type="entry name" value="FAS1 domain"/>
    <property type="match status" value="2"/>
</dbReference>
<accession>A0A5B2VLR8</accession>
<dbReference type="InterPro" id="IPR050904">
    <property type="entry name" value="Adhesion/Biosynth-related"/>
</dbReference>
<protein>
    <recommendedName>
        <fullName evidence="1">FAS1 domain-containing protein</fullName>
    </recommendedName>
</protein>
<keyword evidence="3" id="KW-1185">Reference proteome</keyword>
<feature type="domain" description="FAS1" evidence="1">
    <location>
        <begin position="54"/>
        <end position="203"/>
    </location>
</feature>
<dbReference type="InterPro" id="IPR036378">
    <property type="entry name" value="FAS1_dom_sf"/>
</dbReference>
<evidence type="ECO:0000313" key="2">
    <source>
        <dbReference type="EMBL" id="KAA2239804.1"/>
    </source>
</evidence>
<reference evidence="2 3" key="1">
    <citation type="submission" date="2019-09" db="EMBL/GenBank/DDBJ databases">
        <title>Chitinophaga ginsengihumi sp. nov., isolated from soil of ginseng rhizosphere.</title>
        <authorList>
            <person name="Lee J."/>
        </authorList>
    </citation>
    <scope>NUCLEOTIDE SEQUENCE [LARGE SCALE GENOMIC DNA]</scope>
    <source>
        <strain evidence="2 3">BN140078</strain>
    </source>
</reference>